<proteinExistence type="predicted"/>
<keyword evidence="4" id="KW-1185">Reference proteome</keyword>
<organism evidence="3 4">
    <name type="scientific">Micromonospora cathayae</name>
    <dbReference type="NCBI Taxonomy" id="3028804"/>
    <lineage>
        <taxon>Bacteria</taxon>
        <taxon>Bacillati</taxon>
        <taxon>Actinomycetota</taxon>
        <taxon>Actinomycetes</taxon>
        <taxon>Micromonosporales</taxon>
        <taxon>Micromonosporaceae</taxon>
        <taxon>Micromonospora</taxon>
    </lineage>
</organism>
<dbReference type="SUPFAM" id="SSF49879">
    <property type="entry name" value="SMAD/FHA domain"/>
    <property type="match status" value="1"/>
</dbReference>
<dbReference type="Pfam" id="PF00498">
    <property type="entry name" value="FHA"/>
    <property type="match status" value="1"/>
</dbReference>
<reference evidence="3 4" key="1">
    <citation type="submission" date="2023-02" db="EMBL/GenBank/DDBJ databases">
        <authorList>
            <person name="Mo P."/>
        </authorList>
    </citation>
    <scope>NUCLEOTIDE SEQUENCE [LARGE SCALE GENOMIC DNA]</scope>
    <source>
        <strain evidence="3 4">HUAS 3</strain>
    </source>
</reference>
<dbReference type="InterPro" id="IPR008984">
    <property type="entry name" value="SMAD_FHA_dom_sf"/>
</dbReference>
<evidence type="ECO:0000256" key="1">
    <source>
        <dbReference type="ARBA" id="ARBA00022553"/>
    </source>
</evidence>
<dbReference type="Proteomes" id="UP001219605">
    <property type="component" value="Chromosome"/>
</dbReference>
<dbReference type="RefSeq" id="WP_275031689.1">
    <property type="nucleotide sequence ID" value="NZ_CP118615.1"/>
</dbReference>
<accession>A0ABY7ZPN8</accession>
<keyword evidence="1" id="KW-0597">Phosphoprotein</keyword>
<evidence type="ECO:0000259" key="2">
    <source>
        <dbReference type="PROSITE" id="PS50006"/>
    </source>
</evidence>
<protein>
    <submittedName>
        <fullName evidence="3">FHA domain-containing protein</fullName>
    </submittedName>
</protein>
<dbReference type="InterPro" id="IPR000253">
    <property type="entry name" value="FHA_dom"/>
</dbReference>
<dbReference type="PROSITE" id="PS50006">
    <property type="entry name" value="FHA_DOMAIN"/>
    <property type="match status" value="1"/>
</dbReference>
<feature type="domain" description="FHA" evidence="2">
    <location>
        <begin position="13"/>
        <end position="62"/>
    </location>
</feature>
<dbReference type="InterPro" id="IPR050923">
    <property type="entry name" value="Cell_Proc_Reg/RNA_Proc"/>
</dbReference>
<name>A0ABY7ZPN8_9ACTN</name>
<sequence length="143" mass="15672">MRGARFRLRAGALVVGRAPTADIVLDDPHLSRRHAVVRLAGDVVTLNDLGSTNGTWLNDRRISDLEPLTDGDVIRIGRTELRFFDPGVARTDPVGLTFGVIRRHQRPTLPLPVASPPADRVPAEVVVRPSAVRRHVADSRVEP</sequence>
<dbReference type="PANTHER" id="PTHR23308">
    <property type="entry name" value="NUCLEAR INHIBITOR OF PROTEIN PHOSPHATASE-1"/>
    <property type="match status" value="1"/>
</dbReference>
<dbReference type="EMBL" id="CP118615">
    <property type="protein sequence ID" value="WDZ84997.1"/>
    <property type="molecule type" value="Genomic_DNA"/>
</dbReference>
<dbReference type="CDD" id="cd00060">
    <property type="entry name" value="FHA"/>
    <property type="match status" value="1"/>
</dbReference>
<evidence type="ECO:0000313" key="4">
    <source>
        <dbReference type="Proteomes" id="UP001219605"/>
    </source>
</evidence>
<evidence type="ECO:0000313" key="3">
    <source>
        <dbReference type="EMBL" id="WDZ84997.1"/>
    </source>
</evidence>
<dbReference type="Gene3D" id="2.60.200.20">
    <property type="match status" value="1"/>
</dbReference>
<dbReference type="SMART" id="SM00240">
    <property type="entry name" value="FHA"/>
    <property type="match status" value="1"/>
</dbReference>
<gene>
    <name evidence="3" type="ORF">PVK37_00510</name>
</gene>